<sequence>MNRSQKTIRESNGAKKRLVLEKLDKASRKLEGRDRMHNWPKRTTRGRCLIDPQRATDHPVRCMYGMRTCARPVRTCAWTVRTCARTVRTCARTVKEVCSDRADVCSAPCPFKVTPHLLPACLLHQKLLGVATGSGDSATHVAVGGKIRGEVVAKQLKNRLSNPI</sequence>
<dbReference type="Proteomes" id="UP000008694">
    <property type="component" value="Unassembled WGS sequence"/>
</dbReference>
<organism evidence="2">
    <name type="scientific">Arabidopsis lyrata subsp. lyrata</name>
    <name type="common">Lyre-leaved rock-cress</name>
    <dbReference type="NCBI Taxonomy" id="81972"/>
    <lineage>
        <taxon>Eukaryota</taxon>
        <taxon>Viridiplantae</taxon>
        <taxon>Streptophyta</taxon>
        <taxon>Embryophyta</taxon>
        <taxon>Tracheophyta</taxon>
        <taxon>Spermatophyta</taxon>
        <taxon>Magnoliopsida</taxon>
        <taxon>eudicotyledons</taxon>
        <taxon>Gunneridae</taxon>
        <taxon>Pentapetalae</taxon>
        <taxon>rosids</taxon>
        <taxon>malvids</taxon>
        <taxon>Brassicales</taxon>
        <taxon>Brassicaceae</taxon>
        <taxon>Camelineae</taxon>
        <taxon>Arabidopsis</taxon>
    </lineage>
</organism>
<dbReference type="EMBL" id="GL348716">
    <property type="protein sequence ID" value="EFH57084.1"/>
    <property type="molecule type" value="Genomic_DNA"/>
</dbReference>
<proteinExistence type="predicted"/>
<keyword evidence="2" id="KW-1185">Reference proteome</keyword>
<name>D7LES8_ARALL</name>
<protein>
    <submittedName>
        <fullName evidence="1">Predicted protein</fullName>
    </submittedName>
</protein>
<dbReference type="Gramene" id="Al_scaffold_0004_931">
    <property type="protein sequence ID" value="Al_scaffold_0004_931"/>
    <property type="gene ID" value="Al_scaffold_0004_931"/>
</dbReference>
<evidence type="ECO:0000313" key="1">
    <source>
        <dbReference type="EMBL" id="EFH57084.1"/>
    </source>
</evidence>
<evidence type="ECO:0000313" key="2">
    <source>
        <dbReference type="Proteomes" id="UP000008694"/>
    </source>
</evidence>
<accession>D7LES8</accession>
<reference evidence="2" key="1">
    <citation type="journal article" date="2011" name="Nat. Genet.">
        <title>The Arabidopsis lyrata genome sequence and the basis of rapid genome size change.</title>
        <authorList>
            <person name="Hu T.T."/>
            <person name="Pattyn P."/>
            <person name="Bakker E.G."/>
            <person name="Cao J."/>
            <person name="Cheng J.-F."/>
            <person name="Clark R.M."/>
            <person name="Fahlgren N."/>
            <person name="Fawcett J.A."/>
            <person name="Grimwood J."/>
            <person name="Gundlach H."/>
            <person name="Haberer G."/>
            <person name="Hollister J.D."/>
            <person name="Ossowski S."/>
            <person name="Ottilar R.P."/>
            <person name="Salamov A.A."/>
            <person name="Schneeberger K."/>
            <person name="Spannagl M."/>
            <person name="Wang X."/>
            <person name="Yang L."/>
            <person name="Nasrallah M.E."/>
            <person name="Bergelson J."/>
            <person name="Carrington J.C."/>
            <person name="Gaut B.S."/>
            <person name="Schmutz J."/>
            <person name="Mayer K.F.X."/>
            <person name="Van de Peer Y."/>
            <person name="Grigoriev I.V."/>
            <person name="Nordborg M."/>
            <person name="Weigel D."/>
            <person name="Guo Y.-L."/>
        </authorList>
    </citation>
    <scope>NUCLEOTIDE SEQUENCE [LARGE SCALE GENOMIC DNA]</scope>
    <source>
        <strain evidence="2">cv. MN47</strain>
    </source>
</reference>
<dbReference type="HOGENOM" id="CLU_1621267_0_0_1"/>
<dbReference type="AlphaFoldDB" id="D7LES8"/>
<gene>
    <name evidence="1" type="ORF">ARALYDRAFT_668212</name>
</gene>